<keyword evidence="2" id="KW-1133">Transmembrane helix</keyword>
<evidence type="ECO:0000313" key="3">
    <source>
        <dbReference type="EMBL" id="TPG18130.1"/>
    </source>
</evidence>
<keyword evidence="4" id="KW-1185">Reference proteome</keyword>
<accession>A0A502D029</accession>
<feature type="transmembrane region" description="Helical" evidence="2">
    <location>
        <begin position="153"/>
        <end position="172"/>
    </location>
</feature>
<gene>
    <name evidence="3" type="ORF">EAH86_06940</name>
</gene>
<proteinExistence type="predicted"/>
<evidence type="ECO:0000313" key="4">
    <source>
        <dbReference type="Proteomes" id="UP000317722"/>
    </source>
</evidence>
<organism evidence="3 4">
    <name type="scientific">Pedococcus bigeumensis</name>
    <dbReference type="NCBI Taxonomy" id="433644"/>
    <lineage>
        <taxon>Bacteria</taxon>
        <taxon>Bacillati</taxon>
        <taxon>Actinomycetota</taxon>
        <taxon>Actinomycetes</taxon>
        <taxon>Micrococcales</taxon>
        <taxon>Intrasporangiaceae</taxon>
        <taxon>Pedococcus</taxon>
    </lineage>
</organism>
<protein>
    <submittedName>
        <fullName evidence="3">DoxX family membrane protein</fullName>
    </submittedName>
</protein>
<evidence type="ECO:0000256" key="2">
    <source>
        <dbReference type="SAM" id="Phobius"/>
    </source>
</evidence>
<dbReference type="RefSeq" id="WP_140738116.1">
    <property type="nucleotide sequence ID" value="NZ_RCZM01000002.1"/>
</dbReference>
<evidence type="ECO:0000256" key="1">
    <source>
        <dbReference type="SAM" id="MobiDB-lite"/>
    </source>
</evidence>
<sequence>MSTIVRSHTDQESGTTSQPQVATSGATGASRALPYVLGAIRLSLGWVFLWAFLDKVFGLGHGTPSKGAWINGGHPTMGFLKNAAAGPFADFYHGIAGAAWADSLFMLGLLGIGVALIAGVAMRFAAFAGALLLVLMWTAVLPPESNLFMDDHLIYAMTLVALMLLGAGKYLGFGQRWERLSIVRRYAFLR</sequence>
<keyword evidence="2" id="KW-0472">Membrane</keyword>
<keyword evidence="2" id="KW-0812">Transmembrane</keyword>
<dbReference type="EMBL" id="RCZM01000002">
    <property type="protein sequence ID" value="TPG18130.1"/>
    <property type="molecule type" value="Genomic_DNA"/>
</dbReference>
<feature type="transmembrane region" description="Helical" evidence="2">
    <location>
        <begin position="32"/>
        <end position="53"/>
    </location>
</feature>
<dbReference type="OrthoDB" id="3253635at2"/>
<feature type="transmembrane region" description="Helical" evidence="2">
    <location>
        <begin position="124"/>
        <end position="141"/>
    </location>
</feature>
<feature type="transmembrane region" description="Helical" evidence="2">
    <location>
        <begin position="91"/>
        <end position="117"/>
    </location>
</feature>
<dbReference type="AlphaFoldDB" id="A0A502D029"/>
<comment type="caution">
    <text evidence="3">The sequence shown here is derived from an EMBL/GenBank/DDBJ whole genome shotgun (WGS) entry which is preliminary data.</text>
</comment>
<reference evidence="3 4" key="1">
    <citation type="journal article" date="2019" name="Environ. Microbiol.">
        <title>Species interactions and distinct microbial communities in high Arctic permafrost affected cryosols are associated with the CH4 and CO2 gas fluxes.</title>
        <authorList>
            <person name="Altshuler I."/>
            <person name="Hamel J."/>
            <person name="Turney S."/>
            <person name="Magnuson E."/>
            <person name="Levesque R."/>
            <person name="Greer C."/>
            <person name="Whyte L.G."/>
        </authorList>
    </citation>
    <scope>NUCLEOTIDE SEQUENCE [LARGE SCALE GENOMIC DNA]</scope>
    <source>
        <strain evidence="3 4">S9.3A</strain>
    </source>
</reference>
<dbReference type="Proteomes" id="UP000317722">
    <property type="component" value="Unassembled WGS sequence"/>
</dbReference>
<name>A0A502D029_9MICO</name>
<feature type="region of interest" description="Disordered" evidence="1">
    <location>
        <begin position="1"/>
        <end position="23"/>
    </location>
</feature>